<dbReference type="KEGG" id="tmz:Tmz1t_0255"/>
<organism evidence="1 2">
    <name type="scientific">Thauera aminoaromatica</name>
    <dbReference type="NCBI Taxonomy" id="164330"/>
    <lineage>
        <taxon>Bacteria</taxon>
        <taxon>Pseudomonadati</taxon>
        <taxon>Pseudomonadota</taxon>
        <taxon>Betaproteobacteria</taxon>
        <taxon>Rhodocyclales</taxon>
        <taxon>Zoogloeaceae</taxon>
        <taxon>Thauera</taxon>
    </lineage>
</organism>
<gene>
    <name evidence="1" type="ordered locus">Tmz1t_0255</name>
</gene>
<proteinExistence type="predicted"/>
<reference evidence="1 2" key="2">
    <citation type="journal article" date="2012" name="Stand. Genomic Sci.">
        <title>Complete genome sequence of Thauera aminoaromatica strain MZ1T.</title>
        <authorList>
            <person name="Jiang K."/>
            <person name="Sanseverino J."/>
            <person name="Chauhan A."/>
            <person name="Lucas S."/>
            <person name="Copeland A."/>
            <person name="Lapidus A."/>
            <person name="Del Rio T.G."/>
            <person name="Dalin E."/>
            <person name="Tice H."/>
            <person name="Bruce D."/>
            <person name="Goodwin L."/>
            <person name="Pitluck S."/>
            <person name="Sims D."/>
            <person name="Brettin T."/>
            <person name="Detter J.C."/>
            <person name="Han C."/>
            <person name="Chang Y.J."/>
            <person name="Larimer F."/>
            <person name="Land M."/>
            <person name="Hauser L."/>
            <person name="Kyrpides N.C."/>
            <person name="Mikhailova N."/>
            <person name="Moser S."/>
            <person name="Jegier P."/>
            <person name="Close D."/>
            <person name="Debruyn J.M."/>
            <person name="Wang Y."/>
            <person name="Layton A.C."/>
            <person name="Allen M.S."/>
            <person name="Sayler G.S."/>
        </authorList>
    </citation>
    <scope>NUCLEOTIDE SEQUENCE [LARGE SCALE GENOMIC DNA]</scope>
    <source>
        <strain evidence="1 2">MZ1T</strain>
    </source>
</reference>
<dbReference type="EMBL" id="CP001281">
    <property type="protein sequence ID" value="ACK53050.1"/>
    <property type="molecule type" value="Genomic_DNA"/>
</dbReference>
<accession>C4ZMK6</accession>
<dbReference type="HOGENOM" id="CLU_1132889_0_0_4"/>
<dbReference type="AlphaFoldDB" id="C4ZMK6"/>
<sequence>MTRWQVELLGEAYDLEELPYFFATGEICCLAEDGTFFLIAQAFEGQQEPSQVHAMAESLVDDITGAMATHIGRYPRPRVGPVHERGTDGQTKKHYFLKAERSTVYSRSSLGAAPDGPTYPQLFIRAGQRSQHLRHAMLIWADPNRTWPRLYRILEEVQQHLGTDPYRRSLCAKSEQKRFERTANSAEVAGKDARHALGRNEPPTNPMTLEEAVHFVGSVLQGAVKLESQRGTA</sequence>
<dbReference type="eggNOG" id="ENOG50318TM">
    <property type="taxonomic scope" value="Bacteria"/>
</dbReference>
<dbReference type="Proteomes" id="UP000002186">
    <property type="component" value="Chromosome"/>
</dbReference>
<reference evidence="2" key="1">
    <citation type="submission" date="2009-05" db="EMBL/GenBank/DDBJ databases">
        <title>Complete sequence of chromosome of Thauera sp. MZ1T.</title>
        <authorList>
            <consortium name="US DOE Joint Genome Institute"/>
            <person name="Lucas S."/>
            <person name="Copeland A."/>
            <person name="Lapidus A."/>
            <person name="Glavina del Rio T."/>
            <person name="Dalin E."/>
            <person name="Tice H."/>
            <person name="Bruce D."/>
            <person name="Goodwin L."/>
            <person name="Pitluck S."/>
            <person name="Sims D."/>
            <person name="Brettin T."/>
            <person name="Detter J.C."/>
            <person name="Han C."/>
            <person name="Larimer F."/>
            <person name="Land M."/>
            <person name="Hauser L."/>
            <person name="Kyrpides N."/>
            <person name="Mikhailova N."/>
            <person name="Sayler G.S."/>
        </authorList>
    </citation>
    <scope>NUCLEOTIDE SEQUENCE [LARGE SCALE GENOMIC DNA]</scope>
    <source>
        <strain evidence="2">MZ1T</strain>
    </source>
</reference>
<keyword evidence="2" id="KW-1185">Reference proteome</keyword>
<protein>
    <submittedName>
        <fullName evidence="1">Uncharacterized protein</fullName>
    </submittedName>
</protein>
<evidence type="ECO:0000313" key="2">
    <source>
        <dbReference type="Proteomes" id="UP000002186"/>
    </source>
</evidence>
<evidence type="ECO:0000313" key="1">
    <source>
        <dbReference type="EMBL" id="ACK53050.1"/>
    </source>
</evidence>
<name>C4ZMK6_THASP</name>